<feature type="chain" id="PRO_5042541449" evidence="1">
    <location>
        <begin position="22"/>
        <end position="537"/>
    </location>
</feature>
<dbReference type="PROSITE" id="PS51257">
    <property type="entry name" value="PROKAR_LIPOPROTEIN"/>
    <property type="match status" value="1"/>
</dbReference>
<keyword evidence="1" id="KW-0732">Signal</keyword>
<dbReference type="EMBL" id="CP119311">
    <property type="protein sequence ID" value="WEK36206.1"/>
    <property type="molecule type" value="Genomic_DNA"/>
</dbReference>
<evidence type="ECO:0000313" key="3">
    <source>
        <dbReference type="Proteomes" id="UP001220610"/>
    </source>
</evidence>
<feature type="signal peptide" evidence="1">
    <location>
        <begin position="1"/>
        <end position="21"/>
    </location>
</feature>
<name>A0AAJ5WQA9_9BACT</name>
<protein>
    <submittedName>
        <fullName evidence="2">DUF4836 family protein</fullName>
    </submittedName>
</protein>
<dbReference type="AlphaFoldDB" id="A0AAJ5WQA9"/>
<sequence>MFKQRKPLFIISAAIMALLFAACGGADKSNVTVPKDAAVVIHLNMPALSSKLSWSEIKASAWFKELSADSRDSLAQQLLDDPKKSGIDTEAEMVFFLKRLPKGAYMALEGILKDPAAFEAFNKQLSPEATASKVGDVTVMKTQAGVATYKDNRFIYIIDAPYVDAAKGLQPSMDENGGYQYNYQEPTRLSTDTLVQLASQLYELKGDASLSSDNRFTSLLKEPGDLHLWMNAGSLYNGMLNTMPIGNFKMLTEGNINAGTLHFDDGKITASSRFYYNEELGKLYETYKMKNLDADALSNLPTQDVVAAFAMNYPPEGLGAFIKAMGVDGIANGFLNKFGYSIEEFIKANKGDLILAVSDFKAGAAPNVPGPNMMPGAPEAKVLFATSVNDKPSFEKLILLAEQQLGGLKNMAPDVKYTLSDKWFVLGNDQQHNEQFASGKGGNKPAFVSKISGHPIGGYINLKSILQTTTTMTKDSSAQSAMNTSANFWDDVVMYGGELKDKSMTGYFEINLVDKNTNSLKQLNKYFEQLPRRPRGF</sequence>
<gene>
    <name evidence="2" type="ORF">P0Y53_01720</name>
</gene>
<dbReference type="Proteomes" id="UP001220610">
    <property type="component" value="Chromosome"/>
</dbReference>
<proteinExistence type="predicted"/>
<reference evidence="2" key="1">
    <citation type="submission" date="2023-03" db="EMBL/GenBank/DDBJ databases">
        <title>Andean soil-derived lignocellulolytic bacterial consortium as a source of novel taxa and putative plastic-active enzymes.</title>
        <authorList>
            <person name="Diaz-Garcia L."/>
            <person name="Chuvochina M."/>
            <person name="Feuerriegel G."/>
            <person name="Bunk B."/>
            <person name="Sproer C."/>
            <person name="Streit W.R."/>
            <person name="Rodriguez L.M."/>
            <person name="Overmann J."/>
            <person name="Jimenez D.J."/>
        </authorList>
    </citation>
    <scope>NUCLEOTIDE SEQUENCE</scope>
    <source>
        <strain evidence="2">MAG 7</strain>
    </source>
</reference>
<evidence type="ECO:0000256" key="1">
    <source>
        <dbReference type="SAM" id="SignalP"/>
    </source>
</evidence>
<organism evidence="2 3">
    <name type="scientific">Candidatus Pseudobacter hemicellulosilyticus</name>
    <dbReference type="NCBI Taxonomy" id="3121375"/>
    <lineage>
        <taxon>Bacteria</taxon>
        <taxon>Pseudomonadati</taxon>
        <taxon>Bacteroidota</taxon>
        <taxon>Chitinophagia</taxon>
        <taxon>Chitinophagales</taxon>
        <taxon>Chitinophagaceae</taxon>
        <taxon>Pseudobacter</taxon>
    </lineage>
</organism>
<evidence type="ECO:0000313" key="2">
    <source>
        <dbReference type="EMBL" id="WEK36206.1"/>
    </source>
</evidence>
<accession>A0AAJ5WQA9</accession>